<evidence type="ECO:0000313" key="2">
    <source>
        <dbReference type="EMBL" id="KAK6783581.1"/>
    </source>
</evidence>
<dbReference type="Gene3D" id="3.30.30.10">
    <property type="entry name" value="Knottin, scorpion toxin-like"/>
    <property type="match status" value="1"/>
</dbReference>
<dbReference type="Pfam" id="PF00304">
    <property type="entry name" value="Gamma-thionin"/>
    <property type="match status" value="1"/>
</dbReference>
<feature type="domain" description="Knottins-like" evidence="1">
    <location>
        <begin position="20"/>
        <end position="69"/>
    </location>
</feature>
<organism evidence="2 3">
    <name type="scientific">Solanum bulbocastanum</name>
    <name type="common">Wild potato</name>
    <dbReference type="NCBI Taxonomy" id="147425"/>
    <lineage>
        <taxon>Eukaryota</taxon>
        <taxon>Viridiplantae</taxon>
        <taxon>Streptophyta</taxon>
        <taxon>Embryophyta</taxon>
        <taxon>Tracheophyta</taxon>
        <taxon>Spermatophyta</taxon>
        <taxon>Magnoliopsida</taxon>
        <taxon>eudicotyledons</taxon>
        <taxon>Gunneridae</taxon>
        <taxon>Pentapetalae</taxon>
        <taxon>asterids</taxon>
        <taxon>lamiids</taxon>
        <taxon>Solanales</taxon>
        <taxon>Solanaceae</taxon>
        <taxon>Solanoideae</taxon>
        <taxon>Solaneae</taxon>
        <taxon>Solanum</taxon>
    </lineage>
</organism>
<dbReference type="InterPro" id="IPR003614">
    <property type="entry name" value="Knottins"/>
</dbReference>
<dbReference type="Proteomes" id="UP001371456">
    <property type="component" value="Unassembled WGS sequence"/>
</dbReference>
<keyword evidence="3" id="KW-1185">Reference proteome</keyword>
<name>A0AAN8Y9K7_SOLBU</name>
<dbReference type="SUPFAM" id="SSF57095">
    <property type="entry name" value="Scorpion toxin-like"/>
    <property type="match status" value="1"/>
</dbReference>
<accession>A0AAN8Y9K7</accession>
<protein>
    <recommendedName>
        <fullName evidence="1">Knottins-like domain-containing protein</fullName>
    </recommendedName>
</protein>
<dbReference type="InterPro" id="IPR036574">
    <property type="entry name" value="Scorpion_toxin-like_sf"/>
</dbReference>
<dbReference type="AlphaFoldDB" id="A0AAN8Y9K7"/>
<dbReference type="EMBL" id="JBANQN010000007">
    <property type="protein sequence ID" value="KAK6783581.1"/>
    <property type="molecule type" value="Genomic_DNA"/>
</dbReference>
<proteinExistence type="predicted"/>
<sequence>MSQSQLLVNADMLGVEGGDLCKVWSGKFKGQCLIPYDCDETCRLEEGAIHGECDWTGTRGYACICIIGC</sequence>
<evidence type="ECO:0000313" key="3">
    <source>
        <dbReference type="Proteomes" id="UP001371456"/>
    </source>
</evidence>
<gene>
    <name evidence="2" type="ORF">RDI58_017035</name>
</gene>
<comment type="caution">
    <text evidence="2">The sequence shown here is derived from an EMBL/GenBank/DDBJ whole genome shotgun (WGS) entry which is preliminary data.</text>
</comment>
<reference evidence="2 3" key="1">
    <citation type="submission" date="2024-02" db="EMBL/GenBank/DDBJ databases">
        <title>de novo genome assembly of Solanum bulbocastanum strain 11H21.</title>
        <authorList>
            <person name="Hosaka A.J."/>
        </authorList>
    </citation>
    <scope>NUCLEOTIDE SEQUENCE [LARGE SCALE GENOMIC DNA]</scope>
    <source>
        <tissue evidence="2">Young leaves</tissue>
    </source>
</reference>
<evidence type="ECO:0000259" key="1">
    <source>
        <dbReference type="Pfam" id="PF00304"/>
    </source>
</evidence>